<dbReference type="PANTHER" id="PTHR30562:SF1">
    <property type="entry name" value="UVRABC SYSTEM PROTEIN C"/>
    <property type="match status" value="1"/>
</dbReference>
<dbReference type="InterPro" id="IPR001162">
    <property type="entry name" value="UvrC_RNase_H_dom"/>
</dbReference>
<organism evidence="2 3">
    <name type="scientific">Candidatus Gottesmanbacteria bacterium GW2011_GWA1_48_13</name>
    <dbReference type="NCBI Taxonomy" id="1618439"/>
    <lineage>
        <taxon>Bacteria</taxon>
        <taxon>Candidatus Gottesmaniibacteriota</taxon>
    </lineage>
</organism>
<dbReference type="GO" id="GO:0009380">
    <property type="term" value="C:excinuclease repair complex"/>
    <property type="evidence" value="ECO:0007669"/>
    <property type="project" value="TreeGrafter"/>
</dbReference>
<dbReference type="InterPro" id="IPR038476">
    <property type="entry name" value="UvrC_RNase_H_dom_sf"/>
</dbReference>
<dbReference type="PANTHER" id="PTHR30562">
    <property type="entry name" value="UVRC/OXIDOREDUCTASE"/>
    <property type="match status" value="1"/>
</dbReference>
<evidence type="ECO:0000313" key="2">
    <source>
        <dbReference type="EMBL" id="KKU95564.1"/>
    </source>
</evidence>
<dbReference type="PROSITE" id="PS50165">
    <property type="entry name" value="UVRC"/>
    <property type="match status" value="1"/>
</dbReference>
<name>A0A0G1UN37_9BACT</name>
<gene>
    <name evidence="2" type="ORF">UY27_C0014G0020</name>
</gene>
<dbReference type="GO" id="GO:0006974">
    <property type="term" value="P:DNA damage response"/>
    <property type="evidence" value="ECO:0007669"/>
    <property type="project" value="TreeGrafter"/>
</dbReference>
<evidence type="ECO:0000313" key="3">
    <source>
        <dbReference type="Proteomes" id="UP000034661"/>
    </source>
</evidence>
<protein>
    <submittedName>
        <fullName evidence="2">Excinuclease ABC subunit C</fullName>
    </submittedName>
</protein>
<sequence length="324" mass="36958">MCSLLFLKNKGDALFGPFQSARVLRSLLRHIRYSIPYCTQKRRTTKPCFYTHLGLCSPCPSAIMTLPVAQKKSLIHQYRVNIFRLKNIFSGKSSDVVGDMEKDMKEQAAGNRFEEAAVTKQHIFNLYRILQTSYDPMRYMESDAAVEDILTLELSELQAILAPHIPSVSELHRIECVDIANTQGQYATGSIVVLTDGKKDTSQYRRFRIRRKNLPNDVAMIAEVVARRLSHPEWPYPDLLVVDGGKGQVKAAQQALSLTIPIIGLAKRFEELVIPKENGWKTIRIPLTSPALHVVQRIRDEAHRFANSYHRLLRRRQFDTIVAT</sequence>
<dbReference type="AlphaFoldDB" id="A0A0G1UN37"/>
<dbReference type="Gene3D" id="3.30.420.340">
    <property type="entry name" value="UvrC, RNAse H endonuclease domain"/>
    <property type="match status" value="1"/>
</dbReference>
<evidence type="ECO:0000259" key="1">
    <source>
        <dbReference type="PROSITE" id="PS50165"/>
    </source>
</evidence>
<comment type="caution">
    <text evidence="2">The sequence shown here is derived from an EMBL/GenBank/DDBJ whole genome shotgun (WGS) entry which is preliminary data.</text>
</comment>
<dbReference type="InterPro" id="IPR036876">
    <property type="entry name" value="UVR_dom_sf"/>
</dbReference>
<dbReference type="SUPFAM" id="SSF46600">
    <property type="entry name" value="C-terminal UvrC-binding domain of UvrB"/>
    <property type="match status" value="1"/>
</dbReference>
<dbReference type="GO" id="GO:0009381">
    <property type="term" value="F:excinuclease ABC activity"/>
    <property type="evidence" value="ECO:0007669"/>
    <property type="project" value="InterPro"/>
</dbReference>
<feature type="domain" description="UvrC family homology region profile" evidence="1">
    <location>
        <begin position="49"/>
        <end position="256"/>
    </location>
</feature>
<dbReference type="Proteomes" id="UP000034661">
    <property type="component" value="Unassembled WGS sequence"/>
</dbReference>
<dbReference type="Pfam" id="PF08459">
    <property type="entry name" value="UvrC_RNaseH_dom"/>
    <property type="match status" value="1"/>
</dbReference>
<dbReference type="EMBL" id="LCPJ01000014">
    <property type="protein sequence ID" value="KKU95564.1"/>
    <property type="molecule type" value="Genomic_DNA"/>
</dbReference>
<dbReference type="PATRIC" id="fig|1618439.3.peg.431"/>
<dbReference type="InterPro" id="IPR050066">
    <property type="entry name" value="UvrABC_protein_C"/>
</dbReference>
<accession>A0A0G1UN37</accession>
<reference evidence="2 3" key="1">
    <citation type="journal article" date="2015" name="Nature">
        <title>rRNA introns, odd ribosomes, and small enigmatic genomes across a large radiation of phyla.</title>
        <authorList>
            <person name="Brown C.T."/>
            <person name="Hug L.A."/>
            <person name="Thomas B.C."/>
            <person name="Sharon I."/>
            <person name="Castelle C.J."/>
            <person name="Singh A."/>
            <person name="Wilkins M.J."/>
            <person name="Williams K.H."/>
            <person name="Banfield J.F."/>
        </authorList>
    </citation>
    <scope>NUCLEOTIDE SEQUENCE [LARGE SCALE GENOMIC DNA]</scope>
</reference>
<proteinExistence type="predicted"/>